<feature type="domain" description="DNA helicase DnaB-like N-terminal" evidence="3">
    <location>
        <begin position="181"/>
        <end position="266"/>
    </location>
</feature>
<dbReference type="GO" id="GO:0005524">
    <property type="term" value="F:ATP binding"/>
    <property type="evidence" value="ECO:0007669"/>
    <property type="project" value="InterPro"/>
</dbReference>
<dbReference type="AlphaFoldDB" id="A0A917TMG7"/>
<dbReference type="GO" id="GO:0003678">
    <property type="term" value="F:DNA helicase activity"/>
    <property type="evidence" value="ECO:0007669"/>
    <property type="project" value="InterPro"/>
</dbReference>
<comment type="caution">
    <text evidence="5">The sequence shown here is derived from an EMBL/GenBank/DDBJ whole genome shotgun (WGS) entry which is preliminary data.</text>
</comment>
<dbReference type="RefSeq" id="WP_189041114.1">
    <property type="nucleotide sequence ID" value="NZ_BMNB01000003.1"/>
</dbReference>
<evidence type="ECO:0000256" key="2">
    <source>
        <dbReference type="ARBA" id="ARBA00023125"/>
    </source>
</evidence>
<gene>
    <name evidence="5" type="ORF">GCM10011608_10740</name>
</gene>
<dbReference type="GO" id="GO:0006260">
    <property type="term" value="P:DNA replication"/>
    <property type="evidence" value="ECO:0007669"/>
    <property type="project" value="UniProtKB-KW"/>
</dbReference>
<evidence type="ECO:0000313" key="6">
    <source>
        <dbReference type="Proteomes" id="UP000608890"/>
    </source>
</evidence>
<dbReference type="GO" id="GO:0003677">
    <property type="term" value="F:DNA binding"/>
    <property type="evidence" value="ECO:0007669"/>
    <property type="project" value="UniProtKB-KW"/>
</dbReference>
<dbReference type="EMBL" id="BMNB01000003">
    <property type="protein sequence ID" value="GGM27783.1"/>
    <property type="molecule type" value="Genomic_DNA"/>
</dbReference>
<reference evidence="5" key="2">
    <citation type="submission" date="2020-09" db="EMBL/GenBank/DDBJ databases">
        <authorList>
            <person name="Sun Q."/>
            <person name="Zhou Y."/>
        </authorList>
    </citation>
    <scope>NUCLEOTIDE SEQUENCE</scope>
    <source>
        <strain evidence="5">CGMCC 4.7312</strain>
    </source>
</reference>
<organism evidence="5 6">
    <name type="scientific">Micromonospora sonchi</name>
    <dbReference type="NCBI Taxonomy" id="1763543"/>
    <lineage>
        <taxon>Bacteria</taxon>
        <taxon>Bacillati</taxon>
        <taxon>Actinomycetota</taxon>
        <taxon>Actinomycetes</taxon>
        <taxon>Micromonosporales</taxon>
        <taxon>Micromonosporaceae</taxon>
        <taxon>Micromonospora</taxon>
    </lineage>
</organism>
<dbReference type="Gene3D" id="1.10.860.10">
    <property type="entry name" value="DNAb Helicase, Chain A"/>
    <property type="match status" value="1"/>
</dbReference>
<dbReference type="InterPro" id="IPR035901">
    <property type="entry name" value="GIY-YIG_endonuc_sf"/>
</dbReference>
<evidence type="ECO:0000313" key="5">
    <source>
        <dbReference type="EMBL" id="GGM27783.1"/>
    </source>
</evidence>
<sequence length="442" mass="49172">MTKQIDTDQPLILGYVPELDANRPEGREWRHNVERIALRLLVDGGSPLLDAAVDDLVPAHFDGEHRVICETLIRMHEAGTDLTAETLRRELADSVSQATIDDVLAPSKRAEPHQLGPIWMERQNLMSFLRDLRRDEPLFTKDAAAMKARPSKLPFADNTIAASTNVGSKVGEIPRIPKDLAEEWLIGAMLLARPVIIRASWIVRPAHFSPERQALVASIYRLNGERRHVSPKVVADDLAAINMLAQVGGIERLNQYVADVPEAADPMRQIEEWATAIADDAFARQVQEAATALLRECLIGGRHQIARRYASIHALLVDSVGMDHRADLAFLVARNQGTAVAALYRWFDGDDTLLYIGITNDPHVRQSSHAKKSSWADFAVRGAIERFASREKAEAAEKAAIEAERPLFNHMHNDTPEARQRLVAYLVEHGRMDLLAPAVSRG</sequence>
<accession>A0A917TMG7</accession>
<dbReference type="Pfam" id="PF00772">
    <property type="entry name" value="DnaB"/>
    <property type="match status" value="1"/>
</dbReference>
<dbReference type="SUPFAM" id="SSF48024">
    <property type="entry name" value="N-terminal domain of DnaB helicase"/>
    <property type="match status" value="1"/>
</dbReference>
<protein>
    <recommendedName>
        <fullName evidence="7">GIY-YIG nuclease family protein</fullName>
    </recommendedName>
</protein>
<name>A0A917TMG7_9ACTN</name>
<dbReference type="Proteomes" id="UP000608890">
    <property type="component" value="Unassembled WGS sequence"/>
</dbReference>
<dbReference type="InterPro" id="IPR036185">
    <property type="entry name" value="DNA_heli_DnaB-like_N_sf"/>
</dbReference>
<reference evidence="5" key="1">
    <citation type="journal article" date="2014" name="Int. J. Syst. Evol. Microbiol.">
        <title>Complete genome sequence of Corynebacterium casei LMG S-19264T (=DSM 44701T), isolated from a smear-ripened cheese.</title>
        <authorList>
            <consortium name="US DOE Joint Genome Institute (JGI-PGF)"/>
            <person name="Walter F."/>
            <person name="Albersmeier A."/>
            <person name="Kalinowski J."/>
            <person name="Ruckert C."/>
        </authorList>
    </citation>
    <scope>NUCLEOTIDE SEQUENCE</scope>
    <source>
        <strain evidence="5">CGMCC 4.7312</strain>
    </source>
</reference>
<keyword evidence="6" id="KW-1185">Reference proteome</keyword>
<evidence type="ECO:0000259" key="4">
    <source>
        <dbReference type="Pfam" id="PF01541"/>
    </source>
</evidence>
<evidence type="ECO:0000256" key="1">
    <source>
        <dbReference type="ARBA" id="ARBA00022705"/>
    </source>
</evidence>
<dbReference type="InterPro" id="IPR007693">
    <property type="entry name" value="DNA_helicase_DnaB-like_N"/>
</dbReference>
<keyword evidence="2" id="KW-0238">DNA-binding</keyword>
<dbReference type="InterPro" id="IPR016136">
    <property type="entry name" value="DNA_helicase_N/primase_C"/>
</dbReference>
<keyword evidence="1" id="KW-0235">DNA replication</keyword>
<evidence type="ECO:0008006" key="7">
    <source>
        <dbReference type="Google" id="ProtNLM"/>
    </source>
</evidence>
<dbReference type="InterPro" id="IPR000305">
    <property type="entry name" value="GIY-YIG_endonuc"/>
</dbReference>
<evidence type="ECO:0000259" key="3">
    <source>
        <dbReference type="Pfam" id="PF00772"/>
    </source>
</evidence>
<feature type="domain" description="GIY-YIG" evidence="4">
    <location>
        <begin position="343"/>
        <end position="406"/>
    </location>
</feature>
<dbReference type="SUPFAM" id="SSF82771">
    <property type="entry name" value="GIY-YIG endonuclease"/>
    <property type="match status" value="1"/>
</dbReference>
<proteinExistence type="predicted"/>
<dbReference type="Pfam" id="PF01541">
    <property type="entry name" value="GIY-YIG"/>
    <property type="match status" value="1"/>
</dbReference>